<proteinExistence type="predicted"/>
<accession>A0ABM1SA90</accession>
<dbReference type="GeneID" id="106458572"/>
<protein>
    <submittedName>
        <fullName evidence="9">Uncharacterized protein KIAA2013 homolog isoform X1</fullName>
    </submittedName>
    <submittedName>
        <fullName evidence="10">Uncharacterized protein KIAA2013 homolog isoform X2</fullName>
    </submittedName>
</protein>
<evidence type="ECO:0000256" key="3">
    <source>
        <dbReference type="ARBA" id="ARBA00022729"/>
    </source>
</evidence>
<dbReference type="PANTHER" id="PTHR31386">
    <property type="entry name" value="UNCHARACTERIZED PROTEIN KIAA2013"/>
    <property type="match status" value="1"/>
</dbReference>
<sequence>MSWKVFQIMEMQEISRKLKRVLDGYMSSRRAFLIVTIVLGFLLYFGPSMFRWLRQKTPIMIDPNIGCVATLLDPFSLEASRFDASIRKSYEPSDNSFLPYTGNGKLGLSVEENSHLYIMSKRSLSLPLPFQPLIHVSLPGTSSQEGVAVSFTTGIVHHFYCFSQKRKTIGVSQQVYAHRTIPAILLQSIKVNNPLSDDITVVLKQIGVVGDPDVHTQLKTVQGNEATEYYLHIGKVAVPDSENLVIVFAIAAVKVPDSVTVTGRGSQSLHFGLVLHHSHPMPSGEVGHISKELGTLAEEDIKKVLAAQPVALRKSHVQAWKQLWNTGFGISYSRAQGTLNGDKINATLYYVLSQTRALTLELTTTSSHLQELESWLSYPDMCYRGHHTLQASTLWSELKTEKEVNNVVALWLLTLDKQGCHNLLLSGSEGVMQAMVLSFGAFKFNNHHLEFATHPKDLHRDYFFRRLSYGNSTHLNISVVVGEDNKAVIYIALDRSDRDYYACDGGCLDPPIKLRL</sequence>
<dbReference type="Pfam" id="PF10222">
    <property type="entry name" value="DUF2152"/>
    <property type="match status" value="1"/>
</dbReference>
<dbReference type="InterPro" id="IPR018795">
    <property type="entry name" value="K2013-like"/>
</dbReference>
<evidence type="ECO:0000256" key="1">
    <source>
        <dbReference type="ARBA" id="ARBA00004479"/>
    </source>
</evidence>
<comment type="subcellular location">
    <subcellularLocation>
        <location evidence="1">Membrane</location>
        <topology evidence="1">Single-pass type I membrane protein</topology>
    </subcellularLocation>
</comment>
<evidence type="ECO:0000313" key="9">
    <source>
        <dbReference type="RefSeq" id="XP_013773544.2"/>
    </source>
</evidence>
<dbReference type="PANTHER" id="PTHR31386:SF2">
    <property type="entry name" value="SIMILAR TO RIKEN CDNA 2510039O18"/>
    <property type="match status" value="1"/>
</dbReference>
<keyword evidence="5 7" id="KW-0472">Membrane</keyword>
<keyword evidence="4 7" id="KW-1133">Transmembrane helix</keyword>
<keyword evidence="3" id="KW-0732">Signal</keyword>
<dbReference type="Proteomes" id="UP000694941">
    <property type="component" value="Unplaced"/>
</dbReference>
<reference evidence="9 10" key="1">
    <citation type="submission" date="2025-05" db="UniProtKB">
        <authorList>
            <consortium name="RefSeq"/>
        </authorList>
    </citation>
    <scope>IDENTIFICATION</scope>
    <source>
        <tissue evidence="9 10">Muscle</tissue>
    </source>
</reference>
<evidence type="ECO:0000313" key="10">
    <source>
        <dbReference type="RefSeq" id="XP_022240545.1"/>
    </source>
</evidence>
<dbReference type="RefSeq" id="XP_022240545.1">
    <property type="nucleotide sequence ID" value="XM_022384837.1"/>
</dbReference>
<evidence type="ECO:0000256" key="4">
    <source>
        <dbReference type="ARBA" id="ARBA00022989"/>
    </source>
</evidence>
<keyword evidence="6" id="KW-0325">Glycoprotein</keyword>
<keyword evidence="8" id="KW-1185">Reference proteome</keyword>
<gene>
    <name evidence="9 10" type="primary">LOC106458572</name>
</gene>
<feature type="transmembrane region" description="Helical" evidence="7">
    <location>
        <begin position="31"/>
        <end position="50"/>
    </location>
</feature>
<evidence type="ECO:0000256" key="6">
    <source>
        <dbReference type="ARBA" id="ARBA00023180"/>
    </source>
</evidence>
<evidence type="ECO:0000313" key="8">
    <source>
        <dbReference type="Proteomes" id="UP000694941"/>
    </source>
</evidence>
<evidence type="ECO:0000256" key="5">
    <source>
        <dbReference type="ARBA" id="ARBA00023136"/>
    </source>
</evidence>
<evidence type="ECO:0000256" key="2">
    <source>
        <dbReference type="ARBA" id="ARBA00022692"/>
    </source>
</evidence>
<dbReference type="RefSeq" id="XP_013773544.2">
    <property type="nucleotide sequence ID" value="XM_013918090.2"/>
</dbReference>
<keyword evidence="2 7" id="KW-0812">Transmembrane</keyword>
<evidence type="ECO:0000256" key="7">
    <source>
        <dbReference type="SAM" id="Phobius"/>
    </source>
</evidence>
<organism evidence="8 10">
    <name type="scientific">Limulus polyphemus</name>
    <name type="common">Atlantic horseshoe crab</name>
    <dbReference type="NCBI Taxonomy" id="6850"/>
    <lineage>
        <taxon>Eukaryota</taxon>
        <taxon>Metazoa</taxon>
        <taxon>Ecdysozoa</taxon>
        <taxon>Arthropoda</taxon>
        <taxon>Chelicerata</taxon>
        <taxon>Merostomata</taxon>
        <taxon>Xiphosura</taxon>
        <taxon>Limulidae</taxon>
        <taxon>Limulus</taxon>
    </lineage>
</organism>
<name>A0ABM1SA90_LIMPO</name>